<comment type="caution">
    <text evidence="1">The sequence shown here is derived from an EMBL/GenBank/DDBJ whole genome shotgun (WGS) entry which is preliminary data.</text>
</comment>
<reference evidence="1 2" key="1">
    <citation type="journal article" date="2019" name="Commun. Biol.">
        <title>The bagworm genome reveals a unique fibroin gene that provides high tensile strength.</title>
        <authorList>
            <person name="Kono N."/>
            <person name="Nakamura H."/>
            <person name="Ohtoshi R."/>
            <person name="Tomita M."/>
            <person name="Numata K."/>
            <person name="Arakawa K."/>
        </authorList>
    </citation>
    <scope>NUCLEOTIDE SEQUENCE [LARGE SCALE GENOMIC DNA]</scope>
</reference>
<proteinExistence type="predicted"/>
<sequence>MIRSRCGQLSHSAVNGPARPALLLRVQIVAEYARVVTASSVAFRPTASPHFLLNQPAHFAVHQISNSYLRRRRRTADFSGFASAQERR</sequence>
<protein>
    <submittedName>
        <fullName evidence="1">Uncharacterized protein</fullName>
    </submittedName>
</protein>
<dbReference type="AlphaFoldDB" id="A0A4C1X8I5"/>
<dbReference type="Proteomes" id="UP000299102">
    <property type="component" value="Unassembled WGS sequence"/>
</dbReference>
<organism evidence="1 2">
    <name type="scientific">Eumeta variegata</name>
    <name type="common">Bagworm moth</name>
    <name type="synonym">Eumeta japonica</name>
    <dbReference type="NCBI Taxonomy" id="151549"/>
    <lineage>
        <taxon>Eukaryota</taxon>
        <taxon>Metazoa</taxon>
        <taxon>Ecdysozoa</taxon>
        <taxon>Arthropoda</taxon>
        <taxon>Hexapoda</taxon>
        <taxon>Insecta</taxon>
        <taxon>Pterygota</taxon>
        <taxon>Neoptera</taxon>
        <taxon>Endopterygota</taxon>
        <taxon>Lepidoptera</taxon>
        <taxon>Glossata</taxon>
        <taxon>Ditrysia</taxon>
        <taxon>Tineoidea</taxon>
        <taxon>Psychidae</taxon>
        <taxon>Oiketicinae</taxon>
        <taxon>Eumeta</taxon>
    </lineage>
</organism>
<evidence type="ECO:0000313" key="1">
    <source>
        <dbReference type="EMBL" id="GBP60118.1"/>
    </source>
</evidence>
<evidence type="ECO:0000313" key="2">
    <source>
        <dbReference type="Proteomes" id="UP000299102"/>
    </source>
</evidence>
<accession>A0A4C1X8I5</accession>
<dbReference type="EMBL" id="BGZK01000779">
    <property type="protein sequence ID" value="GBP60118.1"/>
    <property type="molecule type" value="Genomic_DNA"/>
</dbReference>
<keyword evidence="2" id="KW-1185">Reference proteome</keyword>
<name>A0A4C1X8I5_EUMVA</name>
<gene>
    <name evidence="1" type="ORF">EVAR_31379_1</name>
</gene>